<accession>A0AAW1M062</accession>
<gene>
    <name evidence="2" type="ORF">QE152_g9085</name>
</gene>
<dbReference type="PANTHER" id="PTHR34153">
    <property type="entry name" value="SI:CH211-262H13.3-RELATED-RELATED"/>
    <property type="match status" value="1"/>
</dbReference>
<comment type="caution">
    <text evidence="2">The sequence shown here is derived from an EMBL/GenBank/DDBJ whole genome shotgun (WGS) entry which is preliminary data.</text>
</comment>
<reference evidence="2 3" key="1">
    <citation type="journal article" date="2024" name="BMC Genomics">
        <title>De novo assembly and annotation of Popillia japonica's genome with initial clues to its potential as an invasive pest.</title>
        <authorList>
            <person name="Cucini C."/>
            <person name="Boschi S."/>
            <person name="Funari R."/>
            <person name="Cardaioli E."/>
            <person name="Iannotti N."/>
            <person name="Marturano G."/>
            <person name="Paoli F."/>
            <person name="Bruttini M."/>
            <person name="Carapelli A."/>
            <person name="Frati F."/>
            <person name="Nardi F."/>
        </authorList>
    </citation>
    <scope>NUCLEOTIDE SEQUENCE [LARGE SCALE GENOMIC DNA]</scope>
    <source>
        <strain evidence="2">DMR45628</strain>
    </source>
</reference>
<dbReference type="AlphaFoldDB" id="A0AAW1M062"/>
<evidence type="ECO:0000313" key="3">
    <source>
        <dbReference type="Proteomes" id="UP001458880"/>
    </source>
</evidence>
<keyword evidence="3" id="KW-1185">Reference proteome</keyword>
<organism evidence="2 3">
    <name type="scientific">Popillia japonica</name>
    <name type="common">Japanese beetle</name>
    <dbReference type="NCBI Taxonomy" id="7064"/>
    <lineage>
        <taxon>Eukaryota</taxon>
        <taxon>Metazoa</taxon>
        <taxon>Ecdysozoa</taxon>
        <taxon>Arthropoda</taxon>
        <taxon>Hexapoda</taxon>
        <taxon>Insecta</taxon>
        <taxon>Pterygota</taxon>
        <taxon>Neoptera</taxon>
        <taxon>Endopterygota</taxon>
        <taxon>Coleoptera</taxon>
        <taxon>Polyphaga</taxon>
        <taxon>Scarabaeiformia</taxon>
        <taxon>Scarabaeidae</taxon>
        <taxon>Rutelinae</taxon>
        <taxon>Popillia</taxon>
    </lineage>
</organism>
<evidence type="ECO:0000259" key="1">
    <source>
        <dbReference type="Pfam" id="PF16064"/>
    </source>
</evidence>
<name>A0AAW1M062_POPJA</name>
<dbReference type="Proteomes" id="UP001458880">
    <property type="component" value="Unassembled WGS sequence"/>
</dbReference>
<dbReference type="PANTHER" id="PTHR34153:SF2">
    <property type="entry name" value="SI:CH211-262H13.3-RELATED"/>
    <property type="match status" value="1"/>
</dbReference>
<dbReference type="EMBL" id="JASPKY010000076">
    <property type="protein sequence ID" value="KAK9739324.1"/>
    <property type="molecule type" value="Genomic_DNA"/>
</dbReference>
<evidence type="ECO:0000313" key="2">
    <source>
        <dbReference type="EMBL" id="KAK9739324.1"/>
    </source>
</evidence>
<dbReference type="InterPro" id="IPR032071">
    <property type="entry name" value="DUF4806"/>
</dbReference>
<sequence length="137" mass="15306">MPNLVEYAGDSTKQFLLPIKTEQEFIELDGRLSDENVFSDLLATLASVGGNGSKKICLGIMKKLMSKDMCLQFSALGKKNKRNFSGYKLFNVVFEAVKYHYPDSSEYQITKDISSVLASAGDWDGGRKKRQNDVAEH</sequence>
<dbReference type="Pfam" id="PF16064">
    <property type="entry name" value="DUF4806"/>
    <property type="match status" value="1"/>
</dbReference>
<proteinExistence type="predicted"/>
<feature type="domain" description="DUF4806" evidence="1">
    <location>
        <begin position="12"/>
        <end position="94"/>
    </location>
</feature>
<protein>
    <recommendedName>
        <fullName evidence="1">DUF4806 domain-containing protein</fullName>
    </recommendedName>
</protein>